<comment type="pathway">
    <text evidence="1">Protein modification; protein glycosylation.</text>
</comment>
<dbReference type="STRING" id="461836.A0A0L0DP00"/>
<dbReference type="Gene3D" id="1.25.40.10">
    <property type="entry name" value="Tetratricopeptide repeat domain"/>
    <property type="match status" value="1"/>
</dbReference>
<protein>
    <recommendedName>
        <fullName evidence="3">protein O-GlcNAc transferase</fullName>
        <ecNumber evidence="3">2.4.1.255</ecNumber>
    </recommendedName>
</protein>
<dbReference type="InterPro" id="IPR029489">
    <property type="entry name" value="OGT/SEC/SPY_C"/>
</dbReference>
<dbReference type="InterPro" id="IPR011990">
    <property type="entry name" value="TPR-like_helical_dom_sf"/>
</dbReference>
<dbReference type="PROSITE" id="PS50005">
    <property type="entry name" value="TPR"/>
    <property type="match status" value="1"/>
</dbReference>
<dbReference type="GeneID" id="25567917"/>
<evidence type="ECO:0000256" key="6">
    <source>
        <dbReference type="ARBA" id="ARBA00022737"/>
    </source>
</evidence>
<keyword evidence="6" id="KW-0677">Repeat</keyword>
<evidence type="ECO:0000256" key="1">
    <source>
        <dbReference type="ARBA" id="ARBA00004922"/>
    </source>
</evidence>
<dbReference type="EMBL" id="GL349482">
    <property type="protein sequence ID" value="KNC53746.1"/>
    <property type="molecule type" value="Genomic_DNA"/>
</dbReference>
<dbReference type="Pfam" id="PF13844">
    <property type="entry name" value="Glyco_transf_41"/>
    <property type="match status" value="2"/>
</dbReference>
<feature type="domain" description="O-GlcNAc transferase C-terminal" evidence="9">
    <location>
        <begin position="470"/>
        <end position="639"/>
    </location>
</feature>
<evidence type="ECO:0000256" key="3">
    <source>
        <dbReference type="ARBA" id="ARBA00011970"/>
    </source>
</evidence>
<evidence type="ECO:0000256" key="4">
    <source>
        <dbReference type="ARBA" id="ARBA00022676"/>
    </source>
</evidence>
<evidence type="ECO:0000256" key="5">
    <source>
        <dbReference type="ARBA" id="ARBA00022679"/>
    </source>
</evidence>
<evidence type="ECO:0000256" key="8">
    <source>
        <dbReference type="PROSITE-ProRule" id="PRU00339"/>
    </source>
</evidence>
<feature type="repeat" description="TPR" evidence="8">
    <location>
        <begin position="148"/>
        <end position="181"/>
    </location>
</feature>
<dbReference type="Proteomes" id="UP000054408">
    <property type="component" value="Unassembled WGS sequence"/>
</dbReference>
<dbReference type="OMA" id="SQRLMYD"/>
<evidence type="ECO:0000313" key="10">
    <source>
        <dbReference type="EMBL" id="KNC53746.1"/>
    </source>
</evidence>
<evidence type="ECO:0000313" key="11">
    <source>
        <dbReference type="Proteomes" id="UP000054408"/>
    </source>
</evidence>
<name>A0A0L0DP00_THETB</name>
<dbReference type="Gene3D" id="3.40.50.2000">
    <property type="entry name" value="Glycogen Phosphorylase B"/>
    <property type="match status" value="1"/>
</dbReference>
<evidence type="ECO:0000259" key="9">
    <source>
        <dbReference type="Pfam" id="PF13844"/>
    </source>
</evidence>
<dbReference type="OrthoDB" id="9991317at2759"/>
<keyword evidence="11" id="KW-1185">Reference proteome</keyword>
<keyword evidence="5" id="KW-0808">Transferase</keyword>
<dbReference type="EC" id="2.4.1.255" evidence="3"/>
<dbReference type="Gene3D" id="3.40.50.11380">
    <property type="match status" value="1"/>
</dbReference>
<dbReference type="PANTHER" id="PTHR44835">
    <property type="entry name" value="UDP-N-ACETYLGLUCOSAMINE--PEPTIDE N-ACETYLGLUCOSAMINYLTRANSFERASE SPINDLY-RELATED"/>
    <property type="match status" value="1"/>
</dbReference>
<dbReference type="RefSeq" id="XP_013754309.1">
    <property type="nucleotide sequence ID" value="XM_013898855.1"/>
</dbReference>
<dbReference type="PANTHER" id="PTHR44835:SF1">
    <property type="entry name" value="PROTEIN O-GLCNAC TRANSFERASE"/>
    <property type="match status" value="1"/>
</dbReference>
<proteinExistence type="inferred from homology"/>
<accession>A0A0L0DP00</accession>
<evidence type="ECO:0000256" key="7">
    <source>
        <dbReference type="ARBA" id="ARBA00022803"/>
    </source>
</evidence>
<feature type="domain" description="O-GlcNAc transferase C-terminal" evidence="9">
    <location>
        <begin position="284"/>
        <end position="441"/>
    </location>
</feature>
<evidence type="ECO:0000256" key="2">
    <source>
        <dbReference type="ARBA" id="ARBA00005386"/>
    </source>
</evidence>
<dbReference type="SUPFAM" id="SSF53756">
    <property type="entry name" value="UDP-Glycosyltransferase/glycogen phosphorylase"/>
    <property type="match status" value="1"/>
</dbReference>
<comment type="similarity">
    <text evidence="2">Belongs to the glycosyltransferase 41 family. O-GlcNAc transferase subfamily.</text>
</comment>
<dbReference type="InterPro" id="IPR051939">
    <property type="entry name" value="Glycosyltr_41/O-GlcNAc_trsf"/>
</dbReference>
<dbReference type="SMART" id="SM00028">
    <property type="entry name" value="TPR"/>
    <property type="match status" value="3"/>
</dbReference>
<sequence length="697" mass="76853">MIKMAMTMTMTMAAAITITITITIMLTLNHFEELVQAAEALTNQGRFMEAIPKLKKALKTLPKHAQAAFLLGLSYASLAESGRGSHYFDDAGVWYEKAIELGTDSVRFANFATVAHSNVGNIRQMQGDLGAAKRHFRAAIKRKMDGLFEPYRSLGMVYEKQGLIPQAKRAFAKSLAMHTEDALRLHMADILPLVYSSQDEQEQAGKTYVAAMDTLYHASPGERIAMNNPLKELFSVPHYYLAYHGVNYVETIKQVAAIVGRSSPDIPYTAPWLLGKSRREALADAASGSRRIRVGFVSMYLRSHSVGKFIAGTIAHLDRDKYEVVVFATRETYFEPDEGDRFRARIKARADTWLDLPKVTLSGLRKPIADAKLDILVWPSVGMDPGNYLLGMERLAPIQIATHGHASTTGLPLIDYFVSYAAFETEEAQENYSESLITLPDFLYYYPPTLPANVPDRLELWAELGLAATIPPMAHVYACPQTQFKLAPDFDVTFKAVLEADPAGVLLLKTYSSPDLDAILVRRMTKALGAKLMERVVVLPRLTGPQWFGMLAAADVILDSYPFGGYTTTLEALYMGTPVVSLPHPSLMSGRCTLGFLRILGLDDVLGAESRTDYVDRAVRVASNVDGVGDDIRARIATVKDSIYERTAALRAWERLFDEAVAGVQPTDLHLAKIGAPTDAIVSAVADPDHVFDVYTP</sequence>
<reference evidence="10 11" key="1">
    <citation type="submission" date="2010-05" db="EMBL/GenBank/DDBJ databases">
        <title>The Genome Sequence of Thecamonas trahens ATCC 50062.</title>
        <authorList>
            <consortium name="The Broad Institute Genome Sequencing Platform"/>
            <person name="Russ C."/>
            <person name="Cuomo C."/>
            <person name="Shea T."/>
            <person name="Young S.K."/>
            <person name="Zeng Q."/>
            <person name="Koehrsen M."/>
            <person name="Haas B."/>
            <person name="Borodovsky M."/>
            <person name="Guigo R."/>
            <person name="Alvarado L."/>
            <person name="Berlin A."/>
            <person name="Bochicchio J."/>
            <person name="Borenstein D."/>
            <person name="Chapman S."/>
            <person name="Chen Z."/>
            <person name="Freedman E."/>
            <person name="Gellesch M."/>
            <person name="Goldberg J."/>
            <person name="Griggs A."/>
            <person name="Gujja S."/>
            <person name="Heilman E."/>
            <person name="Heiman D."/>
            <person name="Hepburn T."/>
            <person name="Howarth C."/>
            <person name="Jen D."/>
            <person name="Larson L."/>
            <person name="Mehta T."/>
            <person name="Park D."/>
            <person name="Pearson M."/>
            <person name="Roberts A."/>
            <person name="Saif S."/>
            <person name="Shenoy N."/>
            <person name="Sisk P."/>
            <person name="Stolte C."/>
            <person name="Sykes S."/>
            <person name="Thomson T."/>
            <person name="Walk T."/>
            <person name="White J."/>
            <person name="Yandava C."/>
            <person name="Burger G."/>
            <person name="Gray M.W."/>
            <person name="Holland P.W.H."/>
            <person name="King N."/>
            <person name="Lang F.B.F."/>
            <person name="Roger A.J."/>
            <person name="Ruiz-Trillo I."/>
            <person name="Lander E."/>
            <person name="Nusbaum C."/>
        </authorList>
    </citation>
    <scope>NUCLEOTIDE SEQUENCE [LARGE SCALE GENOMIC DNA]</scope>
    <source>
        <strain evidence="10 11">ATCC 50062</strain>
    </source>
</reference>
<dbReference type="SUPFAM" id="SSF48452">
    <property type="entry name" value="TPR-like"/>
    <property type="match status" value="1"/>
</dbReference>
<keyword evidence="4" id="KW-0328">Glycosyltransferase</keyword>
<dbReference type="GO" id="GO:0097363">
    <property type="term" value="F:protein O-acetylglucosaminyltransferase activity"/>
    <property type="evidence" value="ECO:0007669"/>
    <property type="project" value="UniProtKB-EC"/>
</dbReference>
<dbReference type="eggNOG" id="KOG4626">
    <property type="taxonomic scope" value="Eukaryota"/>
</dbReference>
<gene>
    <name evidence="10" type="ORF">AMSG_09461</name>
</gene>
<keyword evidence="7 8" id="KW-0802">TPR repeat</keyword>
<dbReference type="InterPro" id="IPR019734">
    <property type="entry name" value="TPR_rpt"/>
</dbReference>
<dbReference type="AlphaFoldDB" id="A0A0L0DP00"/>
<organism evidence="10 11">
    <name type="scientific">Thecamonas trahens ATCC 50062</name>
    <dbReference type="NCBI Taxonomy" id="461836"/>
    <lineage>
        <taxon>Eukaryota</taxon>
        <taxon>Apusozoa</taxon>
        <taxon>Apusomonadida</taxon>
        <taxon>Apusomonadidae</taxon>
        <taxon>Thecamonas</taxon>
    </lineage>
</organism>